<keyword evidence="3" id="KW-1185">Reference proteome</keyword>
<name>A0ABW2XPV2_9ACTN</name>
<dbReference type="Proteomes" id="UP001597063">
    <property type="component" value="Unassembled WGS sequence"/>
</dbReference>
<dbReference type="RefSeq" id="WP_131761136.1">
    <property type="nucleotide sequence ID" value="NZ_CAACUY010000148.1"/>
</dbReference>
<accession>A0ABW2XPV2</accession>
<gene>
    <name evidence="2" type="ORF">ACFQZM_23080</name>
</gene>
<dbReference type="InterPro" id="IPR032801">
    <property type="entry name" value="PXL2A/B/C"/>
</dbReference>
<evidence type="ECO:0000259" key="1">
    <source>
        <dbReference type="PROSITE" id="PS51352"/>
    </source>
</evidence>
<reference evidence="3" key="1">
    <citation type="journal article" date="2019" name="Int. J. Syst. Evol. Microbiol.">
        <title>The Global Catalogue of Microorganisms (GCM) 10K type strain sequencing project: providing services to taxonomists for standard genome sequencing and annotation.</title>
        <authorList>
            <consortium name="The Broad Institute Genomics Platform"/>
            <consortium name="The Broad Institute Genome Sequencing Center for Infectious Disease"/>
            <person name="Wu L."/>
            <person name="Ma J."/>
        </authorList>
    </citation>
    <scope>NUCLEOTIDE SEQUENCE [LARGE SCALE GENOMIC DNA]</scope>
    <source>
        <strain evidence="3">JCM 9371</strain>
    </source>
</reference>
<sequence>MRLTPGSDVPARDLVPVNGPPVPVPDPGGLVHLQFRRFAGCPVCNLHLRSIAGRHREIEAAGIREVAVFHSPAGELAPHAEGLPFPVVGDPRQKLYAEFGVGSSRRALLDPRAWGPIARALLTGTWQVLRGRERLPASRPAGGRLGLPADFLITPDGRVAAVKYGEHAYDQWSVDELLSLAAQAPVASKES</sequence>
<feature type="domain" description="Thioredoxin" evidence="1">
    <location>
        <begin position="3"/>
        <end position="186"/>
    </location>
</feature>
<organism evidence="2 3">
    <name type="scientific">Actinomadura fibrosa</name>
    <dbReference type="NCBI Taxonomy" id="111802"/>
    <lineage>
        <taxon>Bacteria</taxon>
        <taxon>Bacillati</taxon>
        <taxon>Actinomycetota</taxon>
        <taxon>Actinomycetes</taxon>
        <taxon>Streptosporangiales</taxon>
        <taxon>Thermomonosporaceae</taxon>
        <taxon>Actinomadura</taxon>
    </lineage>
</organism>
<dbReference type="SUPFAM" id="SSF52833">
    <property type="entry name" value="Thioredoxin-like"/>
    <property type="match status" value="1"/>
</dbReference>
<dbReference type="Pfam" id="PF13911">
    <property type="entry name" value="AhpC-TSA_2"/>
    <property type="match status" value="1"/>
</dbReference>
<dbReference type="InterPro" id="IPR036249">
    <property type="entry name" value="Thioredoxin-like_sf"/>
</dbReference>
<evidence type="ECO:0000313" key="3">
    <source>
        <dbReference type="Proteomes" id="UP001597063"/>
    </source>
</evidence>
<dbReference type="CDD" id="cd02970">
    <property type="entry name" value="PRX_like2"/>
    <property type="match status" value="1"/>
</dbReference>
<dbReference type="Gene3D" id="3.40.30.10">
    <property type="entry name" value="Glutaredoxin"/>
    <property type="match status" value="1"/>
</dbReference>
<protein>
    <submittedName>
        <fullName evidence="2">Peroxiredoxin-like family protein</fullName>
    </submittedName>
</protein>
<dbReference type="InterPro" id="IPR013766">
    <property type="entry name" value="Thioredoxin_domain"/>
</dbReference>
<evidence type="ECO:0000313" key="2">
    <source>
        <dbReference type="EMBL" id="MFD0687398.1"/>
    </source>
</evidence>
<dbReference type="PROSITE" id="PS51352">
    <property type="entry name" value="THIOREDOXIN_2"/>
    <property type="match status" value="1"/>
</dbReference>
<dbReference type="EMBL" id="JBHTGP010000012">
    <property type="protein sequence ID" value="MFD0687398.1"/>
    <property type="molecule type" value="Genomic_DNA"/>
</dbReference>
<proteinExistence type="predicted"/>
<comment type="caution">
    <text evidence="2">The sequence shown here is derived from an EMBL/GenBank/DDBJ whole genome shotgun (WGS) entry which is preliminary data.</text>
</comment>